<keyword evidence="2" id="KW-1185">Reference proteome</keyword>
<gene>
    <name evidence="1" type="ORF">NM208_g5002</name>
</gene>
<sequence length="993" mass="103252">MGGSLSVQVSDDPITVAEAIFMGPGITVEDAEWLNHAEGSSGTFTGGPFGIGSGAIVTSGKAKSAQLKPGSNTDVENGAGNWLDCDPDSYDVSALYVDIEITEEWNGVQIEYILASDEYTYKRPDKFGIYLDGIQYARDPTDAVELTAQSRFFSPDVAIIGQNTSTAYAAAAPPLIMGVDTYPGQHSMIFAVCDIIDGHHDSALFVKVRGCVNCEEPARINYETSTTTVYPPSTSFTSTIKAYQETSGTVVIGVVERSTPVSEPTTESTPTPSDSPTTTTSTSDAETSSSDLFSTPSTNSLTSSSTTVSIFTSTSSLSLSDSMIDSTPSVSSAPSTTDISIVFSADSDSTTLSTSDTETSSTAPTAGPITISADHSDTSTADEPITTTTTNASDSVSATTHFSSLSTLDSKNPTTDQQSTSDATRTELTSETTKETPNEVGTGSAEVEHSPSSITSTSVPDESPVTSLRTTVSASASPAIASNLLAIGQYSYLGCLSSSDGYPTFSLVASSDEMTPSACILIAEGQPYIGVHDRNCYAAASLDSTTLTEGGYCDELCPGNSNLFCGGLVDSDRSIAARRFNAGHFLETRDAPADILLSLYGLNGEVSNLLSTNLPTGISSSDLGGATTADPVISMSSTTAPTFSPDTSSMDLPESVSSNTPGIPPSGWINTLNQTIQTQDLASPATTVITMAYTIVNPLDSSYLAVTEYCATMEYTPCQVCAEQSLPTVEMTTIETSCDACGYHGENTIVLTVPVAAIAEPSVTFPHHGTGSNIHSAQVPAITTKPEEPFTGAEPMEQPSSIEHSGHSVSPGDNESSDGSGLPQHNGSPAHKVNGNSKVYHVSHSSVTKVSIDAGATAQQDQPAVKLQPTNLDTQDAPNVPEPPQDSSSKTNQPQEPSVKDKQARPTVVGDVSMHPEEPQGPALPETVAPIMAPTIKQPEKGKALSTSTLIRLDAPSTSPDSPAIVAAADKTTWAPRVVLFTSAFAIGALLVL</sequence>
<dbReference type="Proteomes" id="UP001148629">
    <property type="component" value="Unassembled WGS sequence"/>
</dbReference>
<reference evidence="1" key="1">
    <citation type="submission" date="2022-08" db="EMBL/GenBank/DDBJ databases">
        <title>Genome Sequence of Fusarium decemcellulare.</title>
        <authorList>
            <person name="Buettner E."/>
        </authorList>
    </citation>
    <scope>NUCLEOTIDE SEQUENCE</scope>
    <source>
        <strain evidence="1">Babe19</strain>
    </source>
</reference>
<name>A0ACC1SIR4_9HYPO</name>
<protein>
    <submittedName>
        <fullName evidence="1">Uncharacterized protein</fullName>
    </submittedName>
</protein>
<evidence type="ECO:0000313" key="1">
    <source>
        <dbReference type="EMBL" id="KAJ3540586.1"/>
    </source>
</evidence>
<dbReference type="EMBL" id="JANRMS010000400">
    <property type="protein sequence ID" value="KAJ3540586.1"/>
    <property type="molecule type" value="Genomic_DNA"/>
</dbReference>
<accession>A0ACC1SIR4</accession>
<evidence type="ECO:0000313" key="2">
    <source>
        <dbReference type="Proteomes" id="UP001148629"/>
    </source>
</evidence>
<organism evidence="1 2">
    <name type="scientific">Fusarium decemcellulare</name>
    <dbReference type="NCBI Taxonomy" id="57161"/>
    <lineage>
        <taxon>Eukaryota</taxon>
        <taxon>Fungi</taxon>
        <taxon>Dikarya</taxon>
        <taxon>Ascomycota</taxon>
        <taxon>Pezizomycotina</taxon>
        <taxon>Sordariomycetes</taxon>
        <taxon>Hypocreomycetidae</taxon>
        <taxon>Hypocreales</taxon>
        <taxon>Nectriaceae</taxon>
        <taxon>Fusarium</taxon>
        <taxon>Fusarium decemcellulare species complex</taxon>
    </lineage>
</organism>
<proteinExistence type="predicted"/>
<comment type="caution">
    <text evidence="1">The sequence shown here is derived from an EMBL/GenBank/DDBJ whole genome shotgun (WGS) entry which is preliminary data.</text>
</comment>